<dbReference type="EMBL" id="JACEIO010000015">
    <property type="protein sequence ID" value="MBA4537092.1"/>
    <property type="molecule type" value="Genomic_DNA"/>
</dbReference>
<feature type="transmembrane region" description="Helical" evidence="5">
    <location>
        <begin position="70"/>
        <end position="87"/>
    </location>
</feature>
<feature type="transmembrane region" description="Helical" evidence="5">
    <location>
        <begin position="138"/>
        <end position="158"/>
    </location>
</feature>
<evidence type="ECO:0000256" key="5">
    <source>
        <dbReference type="SAM" id="Phobius"/>
    </source>
</evidence>
<evidence type="ECO:0000256" key="1">
    <source>
        <dbReference type="ARBA" id="ARBA00022475"/>
    </source>
</evidence>
<protein>
    <submittedName>
        <fullName evidence="7">Sporulation membrane protein YtaF</fullName>
    </submittedName>
</protein>
<evidence type="ECO:0000313" key="8">
    <source>
        <dbReference type="Proteomes" id="UP000472971"/>
    </source>
</evidence>
<dbReference type="AlphaFoldDB" id="A0A6B3VTS6"/>
<evidence type="ECO:0000313" key="6">
    <source>
        <dbReference type="EMBL" id="MBA4537092.1"/>
    </source>
</evidence>
<accession>A0A6B3VTS6</accession>
<evidence type="ECO:0000256" key="3">
    <source>
        <dbReference type="ARBA" id="ARBA00022989"/>
    </source>
</evidence>
<dbReference type="Proteomes" id="UP000570010">
    <property type="component" value="Unassembled WGS sequence"/>
</dbReference>
<comment type="caution">
    <text evidence="7">The sequence shown here is derived from an EMBL/GenBank/DDBJ whole genome shotgun (WGS) entry which is preliminary data.</text>
</comment>
<feature type="transmembrane region" description="Helical" evidence="5">
    <location>
        <begin position="164"/>
        <end position="182"/>
    </location>
</feature>
<name>A0A6B3VTS6_9BACI</name>
<keyword evidence="2 5" id="KW-0812">Transmembrane</keyword>
<dbReference type="EMBL" id="JAAIWN010000014">
    <property type="protein sequence ID" value="NEY81389.1"/>
    <property type="molecule type" value="Genomic_DNA"/>
</dbReference>
<evidence type="ECO:0000256" key="4">
    <source>
        <dbReference type="ARBA" id="ARBA00023136"/>
    </source>
</evidence>
<dbReference type="NCBIfam" id="TIGR02840">
    <property type="entry name" value="spore_YtaF"/>
    <property type="match status" value="1"/>
</dbReference>
<sequence>MLVTLSILLLAFAVSLDSFTVGFTYGLRNMRIPLKSLVIIATCSAISMTVAMTIGHVIATIFSPVLGERVGGFILILIGTWVIYQFFQPEKTKDQAPLAHEKMIVKFEIKSIGLAIHILRKPMSADFDRSGTITGMEAFLLGIALSLDAFGAGIGAAMLGFSPIFLAASVAIMSPFFVFLGIKSGSAFSKYKWVQKLTFIPGVLLILIGAWKI</sequence>
<dbReference type="PANTHER" id="PTHR35529:SF2">
    <property type="entry name" value="SPORULATION PROTEIN YTAF-RELATED"/>
    <property type="match status" value="1"/>
</dbReference>
<dbReference type="Pfam" id="PF02659">
    <property type="entry name" value="Mntp"/>
    <property type="match status" value="2"/>
</dbReference>
<proteinExistence type="predicted"/>
<keyword evidence="3 5" id="KW-1133">Transmembrane helix</keyword>
<keyword evidence="1" id="KW-1003">Cell membrane</keyword>
<dbReference type="InterPro" id="IPR003810">
    <property type="entry name" value="Mntp/YtaF"/>
</dbReference>
<dbReference type="Proteomes" id="UP000472971">
    <property type="component" value="Unassembled WGS sequence"/>
</dbReference>
<gene>
    <name evidence="7" type="primary">ytaF</name>
    <name evidence="7" type="ORF">G4D64_07635</name>
    <name evidence="6" type="ORF">H1Z61_08020</name>
</gene>
<dbReference type="RefSeq" id="WP_163241772.1">
    <property type="nucleotide sequence ID" value="NZ_CP082780.1"/>
</dbReference>
<evidence type="ECO:0000313" key="7">
    <source>
        <dbReference type="EMBL" id="NEY81389.1"/>
    </source>
</evidence>
<feature type="transmembrane region" description="Helical" evidence="5">
    <location>
        <begin position="6"/>
        <end position="25"/>
    </location>
</feature>
<feature type="transmembrane region" description="Helical" evidence="5">
    <location>
        <begin position="37"/>
        <end position="58"/>
    </location>
</feature>
<evidence type="ECO:0000313" key="9">
    <source>
        <dbReference type="Proteomes" id="UP000570010"/>
    </source>
</evidence>
<dbReference type="PANTHER" id="PTHR35529">
    <property type="entry name" value="MANGANESE EFFLUX PUMP MNTP-RELATED"/>
    <property type="match status" value="1"/>
</dbReference>
<keyword evidence="8" id="KW-1185">Reference proteome</keyword>
<reference evidence="6 9" key="2">
    <citation type="submission" date="2020-07" db="EMBL/GenBank/DDBJ databases">
        <authorList>
            <person name="Feng H."/>
        </authorList>
    </citation>
    <scope>NUCLEOTIDE SEQUENCE [LARGE SCALE GENOMIC DNA]</scope>
    <source>
        <strain evidence="9">s-12</strain>
        <strain evidence="6">S-12</strain>
    </source>
</reference>
<keyword evidence="4 5" id="KW-0472">Membrane</keyword>
<reference evidence="7 8" key="1">
    <citation type="submission" date="2020-02" db="EMBL/GenBank/DDBJ databases">
        <title>Bacillus aquiflavi sp. nov., isolated from yellow water of strong flavor Chinese baijiu in Yibin region of China.</title>
        <authorList>
            <person name="Xie J."/>
        </authorList>
    </citation>
    <scope>NUCLEOTIDE SEQUENCE [LARGE SCALE GENOMIC DNA]</scope>
    <source>
        <strain evidence="7 8">3H-10</strain>
    </source>
</reference>
<dbReference type="InterPro" id="IPR014205">
    <property type="entry name" value="Spore_YtaF"/>
</dbReference>
<organism evidence="7 8">
    <name type="scientific">Bacillus aquiflavi</name>
    <dbReference type="NCBI Taxonomy" id="2672567"/>
    <lineage>
        <taxon>Bacteria</taxon>
        <taxon>Bacillati</taxon>
        <taxon>Bacillota</taxon>
        <taxon>Bacilli</taxon>
        <taxon>Bacillales</taxon>
        <taxon>Bacillaceae</taxon>
        <taxon>Bacillus</taxon>
    </lineage>
</organism>
<feature type="transmembrane region" description="Helical" evidence="5">
    <location>
        <begin position="194"/>
        <end position="211"/>
    </location>
</feature>
<evidence type="ECO:0000256" key="2">
    <source>
        <dbReference type="ARBA" id="ARBA00022692"/>
    </source>
</evidence>